<keyword evidence="3 13" id="KW-0521">NADP</keyword>
<dbReference type="GO" id="GO:0047952">
    <property type="term" value="F:glycerol-3-phosphate dehydrogenase [NAD(P)+] activity"/>
    <property type="evidence" value="ECO:0007669"/>
    <property type="project" value="UniProtKB-UniRule"/>
</dbReference>
<evidence type="ECO:0000256" key="12">
    <source>
        <dbReference type="ARBA" id="ARBA00080511"/>
    </source>
</evidence>
<evidence type="ECO:0000256" key="6">
    <source>
        <dbReference type="ARBA" id="ARBA00023098"/>
    </source>
</evidence>
<feature type="active site" description="Proton acceptor" evidence="13 14">
    <location>
        <position position="189"/>
    </location>
</feature>
<dbReference type="FunFam" id="3.40.50.720:FF:000019">
    <property type="entry name" value="Glycerol-3-phosphate dehydrogenase [NAD(P)+]"/>
    <property type="match status" value="1"/>
</dbReference>
<dbReference type="EC" id="1.1.1.94" evidence="10 13"/>
<evidence type="ECO:0000256" key="2">
    <source>
        <dbReference type="ARBA" id="ARBA00022516"/>
    </source>
</evidence>
<feature type="binding site" evidence="16">
    <location>
        <begin position="8"/>
        <end position="13"/>
    </location>
    <ligand>
        <name>NAD(+)</name>
        <dbReference type="ChEBI" id="CHEBI:57540"/>
    </ligand>
</feature>
<dbReference type="InterPro" id="IPR006109">
    <property type="entry name" value="G3P_DH_NAD-dep_C"/>
</dbReference>
<comment type="subcellular location">
    <subcellularLocation>
        <location evidence="13">Cytoplasm</location>
    </subcellularLocation>
</comment>
<dbReference type="SUPFAM" id="SSF51735">
    <property type="entry name" value="NAD(P)-binding Rossmann-fold domains"/>
    <property type="match status" value="1"/>
</dbReference>
<evidence type="ECO:0000256" key="1">
    <source>
        <dbReference type="ARBA" id="ARBA00011009"/>
    </source>
</evidence>
<feature type="domain" description="Glycerol-3-phosphate dehydrogenase NAD-dependent N-terminal" evidence="18">
    <location>
        <begin position="3"/>
        <end position="156"/>
    </location>
</feature>
<feature type="binding site" evidence="13">
    <location>
        <position position="33"/>
    </location>
    <ligand>
        <name>NADPH</name>
        <dbReference type="ChEBI" id="CHEBI:57783"/>
    </ligand>
</feature>
<feature type="binding site" evidence="13">
    <location>
        <position position="252"/>
    </location>
    <ligand>
        <name>sn-glycerol 3-phosphate</name>
        <dbReference type="ChEBI" id="CHEBI:57597"/>
    </ligand>
</feature>
<evidence type="ECO:0000256" key="17">
    <source>
        <dbReference type="RuleBase" id="RU000437"/>
    </source>
</evidence>
<feature type="binding site" evidence="13">
    <location>
        <position position="189"/>
    </location>
    <ligand>
        <name>sn-glycerol 3-phosphate</name>
        <dbReference type="ChEBI" id="CHEBI:57597"/>
    </ligand>
</feature>
<dbReference type="UniPathway" id="UPA00940"/>
<evidence type="ECO:0000259" key="18">
    <source>
        <dbReference type="Pfam" id="PF01210"/>
    </source>
</evidence>
<evidence type="ECO:0000313" key="21">
    <source>
        <dbReference type="Proteomes" id="UP000440713"/>
    </source>
</evidence>
<dbReference type="NCBIfam" id="NF000941">
    <property type="entry name" value="PRK00094.1-3"/>
    <property type="match status" value="1"/>
</dbReference>
<gene>
    <name evidence="13" type="primary">gpsA</name>
    <name evidence="20" type="ORF">FYJ71_02730</name>
</gene>
<keyword evidence="6 13" id="KW-0443">Lipid metabolism</keyword>
<feature type="binding site" evidence="13">
    <location>
        <position position="279"/>
    </location>
    <ligand>
        <name>NADPH</name>
        <dbReference type="ChEBI" id="CHEBI:57783"/>
    </ligand>
</feature>
<feature type="binding site" evidence="13">
    <location>
        <position position="32"/>
    </location>
    <ligand>
        <name>NADPH</name>
        <dbReference type="ChEBI" id="CHEBI:57783"/>
    </ligand>
</feature>
<comment type="catalytic activity">
    <reaction evidence="9">
        <text>sn-glycerol 3-phosphate + NADP(+) = dihydroxyacetone phosphate + NADPH + H(+)</text>
        <dbReference type="Rhea" id="RHEA:11096"/>
        <dbReference type="ChEBI" id="CHEBI:15378"/>
        <dbReference type="ChEBI" id="CHEBI:57597"/>
        <dbReference type="ChEBI" id="CHEBI:57642"/>
        <dbReference type="ChEBI" id="CHEBI:57783"/>
        <dbReference type="ChEBI" id="CHEBI:58349"/>
        <dbReference type="EC" id="1.1.1.94"/>
    </reaction>
    <physiologicalReaction direction="right-to-left" evidence="9">
        <dbReference type="Rhea" id="RHEA:11098"/>
    </physiologicalReaction>
</comment>
<keyword evidence="4 13" id="KW-0560">Oxidoreductase</keyword>
<dbReference type="GO" id="GO:0005975">
    <property type="term" value="P:carbohydrate metabolic process"/>
    <property type="evidence" value="ECO:0007669"/>
    <property type="project" value="InterPro"/>
</dbReference>
<feature type="binding site" evidence="16">
    <location>
        <position position="253"/>
    </location>
    <ligand>
        <name>NAD(+)</name>
        <dbReference type="ChEBI" id="CHEBI:57540"/>
    </ligand>
</feature>
<keyword evidence="13" id="KW-0547">Nucleotide-binding</keyword>
<evidence type="ECO:0000256" key="16">
    <source>
        <dbReference type="PIRSR" id="PIRSR000114-3"/>
    </source>
</evidence>
<dbReference type="Pfam" id="PF07479">
    <property type="entry name" value="NAD_Gly3P_dh_C"/>
    <property type="match status" value="1"/>
</dbReference>
<dbReference type="FunFam" id="1.10.1040.10:FF:000001">
    <property type="entry name" value="Glycerol-3-phosphate dehydrogenase [NAD(P)+]"/>
    <property type="match status" value="1"/>
</dbReference>
<dbReference type="InterPro" id="IPR006168">
    <property type="entry name" value="G3P_DH_NAD-dep"/>
</dbReference>
<feature type="binding site" evidence="13">
    <location>
        <position position="277"/>
    </location>
    <ligand>
        <name>NADPH</name>
        <dbReference type="ChEBI" id="CHEBI:57783"/>
    </ligand>
</feature>
<dbReference type="InterPro" id="IPR011128">
    <property type="entry name" value="G3P_DH_NAD-dep_N"/>
</dbReference>
<dbReference type="PANTHER" id="PTHR11728:SF1">
    <property type="entry name" value="GLYCEROL-3-PHOSPHATE DEHYDROGENASE [NAD(+)] 2, CHLOROPLASTIC"/>
    <property type="match status" value="1"/>
</dbReference>
<feature type="binding site" evidence="15">
    <location>
        <position position="106"/>
    </location>
    <ligand>
        <name>substrate</name>
    </ligand>
</feature>
<evidence type="ECO:0000256" key="11">
    <source>
        <dbReference type="ARBA" id="ARBA00069372"/>
    </source>
</evidence>
<evidence type="ECO:0000256" key="9">
    <source>
        <dbReference type="ARBA" id="ARBA00052716"/>
    </source>
</evidence>
<comment type="pathway">
    <text evidence="13">Membrane lipid metabolism; glycerophospholipid metabolism.</text>
</comment>
<dbReference type="GO" id="GO:0051287">
    <property type="term" value="F:NAD binding"/>
    <property type="evidence" value="ECO:0007669"/>
    <property type="project" value="InterPro"/>
</dbReference>
<dbReference type="PIRSF" id="PIRSF000114">
    <property type="entry name" value="Glycerol-3-P_dh"/>
    <property type="match status" value="1"/>
</dbReference>
<evidence type="ECO:0000256" key="4">
    <source>
        <dbReference type="ARBA" id="ARBA00023002"/>
    </source>
</evidence>
<keyword evidence="7 13" id="KW-0594">Phospholipid biosynthesis</keyword>
<dbReference type="NCBIfam" id="NF000940">
    <property type="entry name" value="PRK00094.1-2"/>
    <property type="match status" value="1"/>
</dbReference>
<keyword evidence="21" id="KW-1185">Reference proteome</keyword>
<keyword evidence="8 13" id="KW-1208">Phospholipid metabolism</keyword>
<dbReference type="PRINTS" id="PR00077">
    <property type="entry name" value="GPDHDRGNASE"/>
</dbReference>
<dbReference type="AlphaFoldDB" id="A0A6N7WYL6"/>
<comment type="function">
    <text evidence="13">Catalyzes the reduction of the glycolytic intermediate dihydroxyacetone phosphate (DHAP) to sn-glycerol 3-phosphate (G3P), the key precursor for phospholipid synthesis.</text>
</comment>
<feature type="binding site" evidence="13">
    <location>
        <position position="138"/>
    </location>
    <ligand>
        <name>NADPH</name>
        <dbReference type="ChEBI" id="CHEBI:57783"/>
    </ligand>
</feature>
<feature type="binding site" evidence="13">
    <location>
        <position position="253"/>
    </location>
    <ligand>
        <name>sn-glycerol 3-phosphate</name>
        <dbReference type="ChEBI" id="CHEBI:57597"/>
    </ligand>
</feature>
<protein>
    <recommendedName>
        <fullName evidence="11 13">Glycerol-3-phosphate dehydrogenase [NAD(P)+]</fullName>
        <ecNumber evidence="10 13">1.1.1.94</ecNumber>
    </recommendedName>
    <alternativeName>
        <fullName evidence="13">NAD(P)(+)-dependent glycerol-3-phosphate dehydrogenase</fullName>
    </alternativeName>
    <alternativeName>
        <fullName evidence="12 13">NAD(P)H-dependent dihydroxyacetone-phosphate reductase</fullName>
    </alternativeName>
</protein>
<feature type="binding site" evidence="13">
    <location>
        <position position="12"/>
    </location>
    <ligand>
        <name>NADPH</name>
        <dbReference type="ChEBI" id="CHEBI:57783"/>
    </ligand>
</feature>
<proteinExistence type="inferred from homology"/>
<dbReference type="HAMAP" id="MF_00394">
    <property type="entry name" value="NAD_Glyc3P_dehydrog"/>
    <property type="match status" value="1"/>
</dbReference>
<dbReference type="GO" id="GO:0008654">
    <property type="term" value="P:phospholipid biosynthetic process"/>
    <property type="evidence" value="ECO:0007669"/>
    <property type="project" value="UniProtKB-KW"/>
</dbReference>
<feature type="binding site" evidence="13">
    <location>
        <position position="106"/>
    </location>
    <ligand>
        <name>NADPH</name>
        <dbReference type="ChEBI" id="CHEBI:57783"/>
    </ligand>
</feature>
<evidence type="ECO:0000256" key="10">
    <source>
        <dbReference type="ARBA" id="ARBA00066687"/>
    </source>
</evidence>
<organism evidence="20 21">
    <name type="scientific">Peptostreptococcus porci</name>
    <dbReference type="NCBI Taxonomy" id="2652282"/>
    <lineage>
        <taxon>Bacteria</taxon>
        <taxon>Bacillati</taxon>
        <taxon>Bacillota</taxon>
        <taxon>Clostridia</taxon>
        <taxon>Peptostreptococcales</taxon>
        <taxon>Peptostreptococcaceae</taxon>
        <taxon>Peptostreptococcus</taxon>
    </lineage>
</organism>
<dbReference type="GO" id="GO:0005829">
    <property type="term" value="C:cytosol"/>
    <property type="evidence" value="ECO:0007669"/>
    <property type="project" value="TreeGrafter"/>
</dbReference>
<feature type="binding site" evidence="13">
    <location>
        <position position="242"/>
    </location>
    <ligand>
        <name>sn-glycerol 3-phosphate</name>
        <dbReference type="ChEBI" id="CHEBI:57597"/>
    </ligand>
</feature>
<feature type="binding site" evidence="13">
    <location>
        <position position="254"/>
    </location>
    <ligand>
        <name>sn-glycerol 3-phosphate</name>
        <dbReference type="ChEBI" id="CHEBI:57597"/>
    </ligand>
</feature>
<dbReference type="PANTHER" id="PTHR11728">
    <property type="entry name" value="GLYCEROL-3-PHOSPHATE DEHYDROGENASE"/>
    <property type="match status" value="1"/>
</dbReference>
<comment type="caution">
    <text evidence="20">The sequence shown here is derived from an EMBL/GenBank/DDBJ whole genome shotgun (WGS) entry which is preliminary data.</text>
</comment>
<dbReference type="InterPro" id="IPR008927">
    <property type="entry name" value="6-PGluconate_DH-like_C_sf"/>
</dbReference>
<keyword evidence="13" id="KW-0963">Cytoplasm</keyword>
<reference evidence="20 21" key="1">
    <citation type="submission" date="2019-08" db="EMBL/GenBank/DDBJ databases">
        <title>In-depth cultivation of the pig gut microbiome towards novel bacterial diversity and tailored functional studies.</title>
        <authorList>
            <person name="Wylensek D."/>
            <person name="Hitch T.C.A."/>
            <person name="Clavel T."/>
        </authorList>
    </citation>
    <scope>NUCLEOTIDE SEQUENCE [LARGE SCALE GENOMIC DNA]</scope>
    <source>
        <strain evidence="20 21">WCA-SAB-591-4A-A</strain>
    </source>
</reference>
<feature type="binding site" evidence="15">
    <location>
        <begin position="253"/>
        <end position="254"/>
    </location>
    <ligand>
        <name>substrate</name>
    </ligand>
</feature>
<sequence length="336" mass="37115">MRKVCVLGAGSWGTALSMVLEKNGYDVCLWTRREEQCDEINIRHTNEKYLDGIVLGEKIKSTTNILDAIKDAKLIVLAVPSQKIREICRKICDDIDREQIIVNVAKGIESNTGKRISEICLEEMPNNKYCMLSGPSHAEEVSRNIPTAVVVAADELEISQRVQDYFMNEFFRVYTNDDLIGVELAGATKNIIAFGAGILDGIEFGDNSKAALMTRGLTEISRFGVALGADLSTFSGLAGIGDLIVTCTSMHSRNRRAGILIGEGLTVEDTEEKINMVVEGITATRAVFKKAKQLGIEMPITECIYRVLNGEIDPKTGVTELMTRSKKHENEFIFKI</sequence>
<dbReference type="RefSeq" id="WP_154537262.1">
    <property type="nucleotide sequence ID" value="NZ_JAXFFP010000006.1"/>
</dbReference>
<evidence type="ECO:0000256" key="7">
    <source>
        <dbReference type="ARBA" id="ARBA00023209"/>
    </source>
</evidence>
<dbReference type="InterPro" id="IPR013328">
    <property type="entry name" value="6PGD_dom2"/>
</dbReference>
<name>A0A6N7WYL6_9FIRM</name>
<keyword evidence="2 13" id="KW-0444">Lipid biosynthesis</keyword>
<dbReference type="InterPro" id="IPR036291">
    <property type="entry name" value="NAD(P)-bd_dom_sf"/>
</dbReference>
<dbReference type="GO" id="GO:0046168">
    <property type="term" value="P:glycerol-3-phosphate catabolic process"/>
    <property type="evidence" value="ECO:0007669"/>
    <property type="project" value="InterPro"/>
</dbReference>
<dbReference type="Pfam" id="PF01210">
    <property type="entry name" value="NAD_Gly3P_dh_N"/>
    <property type="match status" value="1"/>
</dbReference>
<comment type="similarity">
    <text evidence="1 13 17">Belongs to the NAD-dependent glycerol-3-phosphate dehydrogenase family.</text>
</comment>
<keyword evidence="5 13" id="KW-0520">NAD</keyword>
<evidence type="ECO:0000256" key="8">
    <source>
        <dbReference type="ARBA" id="ARBA00023264"/>
    </source>
</evidence>
<feature type="binding site" evidence="13">
    <location>
        <position position="11"/>
    </location>
    <ligand>
        <name>NADPH</name>
        <dbReference type="ChEBI" id="CHEBI:57783"/>
    </ligand>
</feature>
<dbReference type="Proteomes" id="UP000440713">
    <property type="component" value="Unassembled WGS sequence"/>
</dbReference>
<evidence type="ECO:0000256" key="14">
    <source>
        <dbReference type="PIRSR" id="PIRSR000114-1"/>
    </source>
</evidence>
<feature type="binding site" evidence="13">
    <location>
        <position position="106"/>
    </location>
    <ligand>
        <name>sn-glycerol 3-phosphate</name>
        <dbReference type="ChEBI" id="CHEBI:57597"/>
    </ligand>
</feature>
<dbReference type="Gene3D" id="3.40.50.720">
    <property type="entry name" value="NAD(P)-binding Rossmann-like Domain"/>
    <property type="match status" value="1"/>
</dbReference>
<dbReference type="GO" id="GO:0006650">
    <property type="term" value="P:glycerophospholipid metabolic process"/>
    <property type="evidence" value="ECO:0007669"/>
    <property type="project" value="UniProtKB-UniRule"/>
</dbReference>
<accession>A0A6N7WYL6</accession>
<dbReference type="GO" id="GO:0046167">
    <property type="term" value="P:glycerol-3-phosphate biosynthetic process"/>
    <property type="evidence" value="ECO:0007669"/>
    <property type="project" value="UniProtKB-UniRule"/>
</dbReference>
<feature type="binding site" evidence="13">
    <location>
        <position position="253"/>
    </location>
    <ligand>
        <name>NADPH</name>
        <dbReference type="ChEBI" id="CHEBI:57783"/>
    </ligand>
</feature>
<dbReference type="EMBL" id="VUNE01000001">
    <property type="protein sequence ID" value="MST61888.1"/>
    <property type="molecule type" value="Genomic_DNA"/>
</dbReference>
<dbReference type="Gene3D" id="1.10.1040.10">
    <property type="entry name" value="N-(1-d-carboxylethyl)-l-norvaline Dehydrogenase, domain 2"/>
    <property type="match status" value="1"/>
</dbReference>
<dbReference type="PROSITE" id="PS00957">
    <property type="entry name" value="NAD_G3PDH"/>
    <property type="match status" value="1"/>
</dbReference>
<evidence type="ECO:0000256" key="3">
    <source>
        <dbReference type="ARBA" id="ARBA00022857"/>
    </source>
</evidence>
<evidence type="ECO:0000259" key="19">
    <source>
        <dbReference type="Pfam" id="PF07479"/>
    </source>
</evidence>
<evidence type="ECO:0000256" key="15">
    <source>
        <dbReference type="PIRSR" id="PIRSR000114-2"/>
    </source>
</evidence>
<dbReference type="NCBIfam" id="NF000942">
    <property type="entry name" value="PRK00094.1-4"/>
    <property type="match status" value="1"/>
</dbReference>
<feature type="binding site" evidence="13">
    <location>
        <position position="136"/>
    </location>
    <ligand>
        <name>sn-glycerol 3-phosphate</name>
        <dbReference type="ChEBI" id="CHEBI:57597"/>
    </ligand>
</feature>
<feature type="binding site" evidence="13">
    <location>
        <position position="49"/>
    </location>
    <ligand>
        <name>NADPH</name>
        <dbReference type="ChEBI" id="CHEBI:57783"/>
    </ligand>
</feature>
<evidence type="ECO:0000256" key="13">
    <source>
        <dbReference type="HAMAP-Rule" id="MF_00394"/>
    </source>
</evidence>
<feature type="domain" description="Glycerol-3-phosphate dehydrogenase NAD-dependent C-terminal" evidence="19">
    <location>
        <begin position="178"/>
        <end position="317"/>
    </location>
</feature>
<evidence type="ECO:0000313" key="20">
    <source>
        <dbReference type="EMBL" id="MST61888.1"/>
    </source>
</evidence>
<dbReference type="SUPFAM" id="SSF48179">
    <property type="entry name" value="6-phosphogluconate dehydrogenase C-terminal domain-like"/>
    <property type="match status" value="1"/>
</dbReference>
<evidence type="ECO:0000256" key="5">
    <source>
        <dbReference type="ARBA" id="ARBA00023027"/>
    </source>
</evidence>
<feature type="binding site" evidence="16">
    <location>
        <position position="138"/>
    </location>
    <ligand>
        <name>NAD(+)</name>
        <dbReference type="ChEBI" id="CHEBI:57540"/>
    </ligand>
</feature>
<comment type="catalytic activity">
    <reaction evidence="13">
        <text>sn-glycerol 3-phosphate + NAD(+) = dihydroxyacetone phosphate + NADH + H(+)</text>
        <dbReference type="Rhea" id="RHEA:11092"/>
        <dbReference type="ChEBI" id="CHEBI:15378"/>
        <dbReference type="ChEBI" id="CHEBI:57540"/>
        <dbReference type="ChEBI" id="CHEBI:57597"/>
        <dbReference type="ChEBI" id="CHEBI:57642"/>
        <dbReference type="ChEBI" id="CHEBI:57945"/>
        <dbReference type="EC" id="1.1.1.94"/>
    </reaction>
</comment>
<feature type="binding site" evidence="13">
    <location>
        <position position="134"/>
    </location>
    <ligand>
        <name>sn-glycerol 3-phosphate</name>
        <dbReference type="ChEBI" id="CHEBI:57597"/>
    </ligand>
</feature>